<evidence type="ECO:0000313" key="2">
    <source>
        <dbReference type="Proteomes" id="UP000829196"/>
    </source>
</evidence>
<evidence type="ECO:0000313" key="1">
    <source>
        <dbReference type="EMBL" id="KAI0510307.1"/>
    </source>
</evidence>
<keyword evidence="2" id="KW-1185">Reference proteome</keyword>
<proteinExistence type="predicted"/>
<dbReference type="EMBL" id="JAGYWB010000009">
    <property type="protein sequence ID" value="KAI0510307.1"/>
    <property type="molecule type" value="Genomic_DNA"/>
</dbReference>
<comment type="caution">
    <text evidence="1">The sequence shown here is derived from an EMBL/GenBank/DDBJ whole genome shotgun (WGS) entry which is preliminary data.</text>
</comment>
<accession>A0A8T3BDD3</accession>
<sequence length="79" mass="8557">MALCASSSFVIHIHEGLFFFFFSSSSSSSSSSFFLLPQGFSSFVELKVPQEVRSEDPNLLSLSADIQLSEAKKISSDAA</sequence>
<reference evidence="1" key="1">
    <citation type="journal article" date="2022" name="Front. Genet.">
        <title>Chromosome-Scale Assembly of the Dendrobium nobile Genome Provides Insights Into the Molecular Mechanism of the Biosynthesis of the Medicinal Active Ingredient of Dendrobium.</title>
        <authorList>
            <person name="Xu Q."/>
            <person name="Niu S.-C."/>
            <person name="Li K.-L."/>
            <person name="Zheng P.-J."/>
            <person name="Zhang X.-J."/>
            <person name="Jia Y."/>
            <person name="Liu Y."/>
            <person name="Niu Y.-X."/>
            <person name="Yu L.-H."/>
            <person name="Chen D.-F."/>
            <person name="Zhang G.-Q."/>
        </authorList>
    </citation>
    <scope>NUCLEOTIDE SEQUENCE</scope>
    <source>
        <tissue evidence="1">Leaf</tissue>
    </source>
</reference>
<protein>
    <submittedName>
        <fullName evidence="1">Uncharacterized protein</fullName>
    </submittedName>
</protein>
<dbReference type="AlphaFoldDB" id="A0A8T3BDD3"/>
<dbReference type="Proteomes" id="UP000829196">
    <property type="component" value="Unassembled WGS sequence"/>
</dbReference>
<organism evidence="1 2">
    <name type="scientific">Dendrobium nobile</name>
    <name type="common">Orchid</name>
    <dbReference type="NCBI Taxonomy" id="94219"/>
    <lineage>
        <taxon>Eukaryota</taxon>
        <taxon>Viridiplantae</taxon>
        <taxon>Streptophyta</taxon>
        <taxon>Embryophyta</taxon>
        <taxon>Tracheophyta</taxon>
        <taxon>Spermatophyta</taxon>
        <taxon>Magnoliopsida</taxon>
        <taxon>Liliopsida</taxon>
        <taxon>Asparagales</taxon>
        <taxon>Orchidaceae</taxon>
        <taxon>Epidendroideae</taxon>
        <taxon>Malaxideae</taxon>
        <taxon>Dendrobiinae</taxon>
        <taxon>Dendrobium</taxon>
    </lineage>
</organism>
<name>A0A8T3BDD3_DENNO</name>
<dbReference type="SMR" id="A0A8T3BDD3"/>
<gene>
    <name evidence="1" type="ORF">KFK09_010908</name>
</gene>